<keyword evidence="5" id="KW-1185">Reference proteome</keyword>
<evidence type="ECO:0000256" key="2">
    <source>
        <dbReference type="ARBA" id="ARBA00023315"/>
    </source>
</evidence>
<keyword evidence="2" id="KW-0012">Acyltransferase</keyword>
<gene>
    <name evidence="4" type="ORF">J2X26_001978</name>
</gene>
<dbReference type="InterPro" id="IPR050832">
    <property type="entry name" value="Bact_Acetyltransf"/>
</dbReference>
<dbReference type="RefSeq" id="WP_307491850.1">
    <property type="nucleotide sequence ID" value="NZ_JAUSVB010000002.1"/>
</dbReference>
<accession>A0ABU0EEM7</accession>
<dbReference type="InterPro" id="IPR016181">
    <property type="entry name" value="Acyl_CoA_acyltransferase"/>
</dbReference>
<evidence type="ECO:0000313" key="5">
    <source>
        <dbReference type="Proteomes" id="UP001239626"/>
    </source>
</evidence>
<dbReference type="SUPFAM" id="SSF55729">
    <property type="entry name" value="Acyl-CoA N-acyltransferases (Nat)"/>
    <property type="match status" value="2"/>
</dbReference>
<proteinExistence type="predicted"/>
<name>A0ABU0EEM7_9CELL</name>
<dbReference type="Pfam" id="PF00583">
    <property type="entry name" value="Acetyltransf_1"/>
    <property type="match status" value="2"/>
</dbReference>
<comment type="caution">
    <text evidence="4">The sequence shown here is derived from an EMBL/GenBank/DDBJ whole genome shotgun (WGS) entry which is preliminary data.</text>
</comment>
<dbReference type="InterPro" id="IPR000182">
    <property type="entry name" value="GNAT_dom"/>
</dbReference>
<dbReference type="EMBL" id="JAUSVB010000002">
    <property type="protein sequence ID" value="MDQ0373667.1"/>
    <property type="molecule type" value="Genomic_DNA"/>
</dbReference>
<dbReference type="CDD" id="cd04301">
    <property type="entry name" value="NAT_SF"/>
    <property type="match status" value="2"/>
</dbReference>
<dbReference type="Proteomes" id="UP001239626">
    <property type="component" value="Unassembled WGS sequence"/>
</dbReference>
<evidence type="ECO:0000256" key="1">
    <source>
        <dbReference type="ARBA" id="ARBA00022679"/>
    </source>
</evidence>
<feature type="domain" description="N-acetyltransferase" evidence="3">
    <location>
        <begin position="201"/>
        <end position="350"/>
    </location>
</feature>
<dbReference type="PANTHER" id="PTHR43877:SF2">
    <property type="entry name" value="AMINOALKYLPHOSPHONATE N-ACETYLTRANSFERASE-RELATED"/>
    <property type="match status" value="1"/>
</dbReference>
<reference evidence="4 5" key="1">
    <citation type="submission" date="2023-07" db="EMBL/GenBank/DDBJ databases">
        <title>Sorghum-associated microbial communities from plants grown in Nebraska, USA.</title>
        <authorList>
            <person name="Schachtman D."/>
        </authorList>
    </citation>
    <scope>NUCLEOTIDE SEQUENCE [LARGE SCALE GENOMIC DNA]</scope>
    <source>
        <strain evidence="4 5">BE332</strain>
    </source>
</reference>
<protein>
    <submittedName>
        <fullName evidence="4">Mycothiol synthase</fullName>
    </submittedName>
</protein>
<keyword evidence="1" id="KW-0808">Transferase</keyword>
<dbReference type="PROSITE" id="PS51186">
    <property type="entry name" value="GNAT"/>
    <property type="match status" value="2"/>
</dbReference>
<evidence type="ECO:0000259" key="3">
    <source>
        <dbReference type="PROSITE" id="PS51186"/>
    </source>
</evidence>
<dbReference type="Gene3D" id="3.40.630.30">
    <property type="match status" value="1"/>
</dbReference>
<dbReference type="PANTHER" id="PTHR43877">
    <property type="entry name" value="AMINOALKYLPHOSPHONATE N-ACETYLTRANSFERASE-RELATED-RELATED"/>
    <property type="match status" value="1"/>
</dbReference>
<feature type="domain" description="N-acetyltransferase" evidence="3">
    <location>
        <begin position="35"/>
        <end position="189"/>
    </location>
</feature>
<organism evidence="4 5">
    <name type="scientific">Cellulomonas humilata</name>
    <dbReference type="NCBI Taxonomy" id="144055"/>
    <lineage>
        <taxon>Bacteria</taxon>
        <taxon>Bacillati</taxon>
        <taxon>Actinomycetota</taxon>
        <taxon>Actinomycetes</taxon>
        <taxon>Micrococcales</taxon>
        <taxon>Cellulomonadaceae</taxon>
        <taxon>Cellulomonas</taxon>
    </lineage>
</organism>
<evidence type="ECO:0000313" key="4">
    <source>
        <dbReference type="EMBL" id="MDQ0373667.1"/>
    </source>
</evidence>
<sequence>MAGIVDDVTVADLAPIAVRAAAPADVPLPIGTDGLTWRPLTRDDVPALARLITATEDADEAPYRTSAEEIDDEFDGDWKDHARDTLAGIDADGVIRAYARANQPPGDARVVRVFLDGAVDPQWRGRGIGRQVLEWENARGRQLLAASGKELPARLAVFVHDNADATIRLVRAGGFTPARFYAEMRRPLDVELPPVVVPEGLRIVPWSAELDEQLRLAHNEAFADHWGSEPRTAQEWVQGRSMFAPTWSFAAIDDATGEVAGYLMSARFEHDWPLLGYKAGYTDLLGVRRAWRGRRLGEALLATVMAAYRADGMDMAELGVDTANQSGAHRLYEGLGYAVFHSSTLFSIEL</sequence>